<keyword evidence="3 8" id="KW-1134">Transmembrane beta strand</keyword>
<evidence type="ECO:0000256" key="6">
    <source>
        <dbReference type="ARBA" id="ARBA00023136"/>
    </source>
</evidence>
<dbReference type="OrthoDB" id="604358at2"/>
<evidence type="ECO:0000259" key="11">
    <source>
        <dbReference type="Pfam" id="PF07715"/>
    </source>
</evidence>
<dbReference type="STRING" id="1477437.SAMN05444682_102145"/>
<keyword evidence="4 8" id="KW-0812">Transmembrane</keyword>
<dbReference type="Gene3D" id="2.170.130.10">
    <property type="entry name" value="TonB-dependent receptor, plug domain"/>
    <property type="match status" value="1"/>
</dbReference>
<dbReference type="InterPro" id="IPR037066">
    <property type="entry name" value="Plug_dom_sf"/>
</dbReference>
<evidence type="ECO:0000259" key="10">
    <source>
        <dbReference type="Pfam" id="PF00593"/>
    </source>
</evidence>
<dbReference type="PROSITE" id="PS52016">
    <property type="entry name" value="TONB_DEPENDENT_REC_3"/>
    <property type="match status" value="1"/>
</dbReference>
<comment type="subcellular location">
    <subcellularLocation>
        <location evidence="1 8">Cell outer membrane</location>
        <topology evidence="1 8">Multi-pass membrane protein</topology>
    </subcellularLocation>
</comment>
<comment type="similarity">
    <text evidence="8 9">Belongs to the TonB-dependent receptor family.</text>
</comment>
<dbReference type="InterPro" id="IPR023996">
    <property type="entry name" value="TonB-dep_OMP_SusC/RagA"/>
</dbReference>
<dbReference type="NCBIfam" id="TIGR04057">
    <property type="entry name" value="SusC_RagA_signa"/>
    <property type="match status" value="1"/>
</dbReference>
<dbReference type="Pfam" id="PF13715">
    <property type="entry name" value="CarbopepD_reg_2"/>
    <property type="match status" value="1"/>
</dbReference>
<dbReference type="Pfam" id="PF00593">
    <property type="entry name" value="TonB_dep_Rec_b-barrel"/>
    <property type="match status" value="1"/>
</dbReference>
<dbReference type="SUPFAM" id="SSF49464">
    <property type="entry name" value="Carboxypeptidase regulatory domain-like"/>
    <property type="match status" value="1"/>
</dbReference>
<dbReference type="Gene3D" id="2.60.40.1120">
    <property type="entry name" value="Carboxypeptidase-like, regulatory domain"/>
    <property type="match status" value="1"/>
</dbReference>
<evidence type="ECO:0000256" key="1">
    <source>
        <dbReference type="ARBA" id="ARBA00004571"/>
    </source>
</evidence>
<evidence type="ECO:0000256" key="2">
    <source>
        <dbReference type="ARBA" id="ARBA00022448"/>
    </source>
</evidence>
<feature type="domain" description="TonB-dependent receptor-like beta-barrel" evidence="10">
    <location>
        <begin position="579"/>
        <end position="1126"/>
    </location>
</feature>
<organism evidence="12 13">
    <name type="scientific">Parapedobacter indicus</name>
    <dbReference type="NCBI Taxonomy" id="1477437"/>
    <lineage>
        <taxon>Bacteria</taxon>
        <taxon>Pseudomonadati</taxon>
        <taxon>Bacteroidota</taxon>
        <taxon>Sphingobacteriia</taxon>
        <taxon>Sphingobacteriales</taxon>
        <taxon>Sphingobacteriaceae</taxon>
        <taxon>Parapedobacter</taxon>
    </lineage>
</organism>
<evidence type="ECO:0000313" key="13">
    <source>
        <dbReference type="Proteomes" id="UP000198670"/>
    </source>
</evidence>
<sequence length="1163" mass="128371">MNFLILRMGWRYHAILKLLFMTKLTLFFLAMLTFQTQAFESFAQAKVSIKMRNVTVKDLIKEIERQTDLHFVYNDDAISGHIVKDIAANNLEWSHLLAPVLQQGGLSFEKLEGNMVVIKTEDKPIRKVQHVIKGSVVTATGQPLSGVSIVEKGTTNGISTDEGGAFTLSVSDANATLVFSIIGYVTQELIPSSSAVRIVMEEDLSALEEVVVVGYGTRRKANLTGAVSVVNMDEVLADRPVSNTAQALQGAIPGLQITTDSGQPGTGSGINIRGFTSINGGDPLVLVDNVPMNMNDVNPKDIATVNVLKDASAASIYGARAAFGVILITTKRGARNQPLKFDYSVNLTKTGPSTLPEKTTPLQFVQALSDFGTTSYWAGQDVPTWLDLMQHYQQNPTSFPTGMENVDGTNYPLAQSDIYGELFTGGGEQLHNLSVSGGSEKSNFRISLGYADEDGIMATNADALKRYNLNTYINTSLSSKLTAGVNVFYNNQTRHVPVDYEGLFYNAITFGPYANTGYGEAPDGSILPYYTPNNMIRIEPYRVEAGDNLRLFGQLEYNVIEGLKITGEYTFDKKNVNNTTQLNVNRYINPLNFSIGYENTNSQYQRVRGSTDYHALNLYAQYTKSLGGDHHVELMVGTNQESSKQNSIEVSRYDIISPGVPSISGSTGVLNGGDAFNEFAVSGYFGRFNYNYKDRYLFEATGRFDGSSRFAEGDRFGFFPSFSAGWNISEEAFMNDLRSRINLLKLRGSYGQIGNQVVLIRGTNDQDYYPYLPGSRPQNGPWIDPVTNIRYVTLPAPGLVSASFTWERVKTLNVGLDVGLLQGRLNGSVDWFRRSTLAMLADAAELPAVLGAPAPLQNVADLKSEGWELELAWKDQFRDFNYSLGFNISDNNAYITRFNNEGGLLSIGGNGQLTNYYEGQRINDIWGYVTQGYFTVDDFEPGTLNDNLQGGTLKPGIAPYRGVPQNPGDIRYEDLDGDGTIFTGVNTLENPGDRKVIGNSTRRYQYGINGNASYKGFDLSFFLVGVGKRDLWISNQVFWPYMSQFAGIFVHQLDYWTPDRTNAYYPRSYANASGNTGTSRNVQTKYLSSGAYLRLKNISLGYSLPTRWMDRIGIGKARVFVTGENLFTWDDLPDGLDAEARNLGTGGIYPFLRKYSIGLNASF</sequence>
<evidence type="ECO:0000313" key="12">
    <source>
        <dbReference type="EMBL" id="SFI05591.1"/>
    </source>
</evidence>
<keyword evidence="5 9" id="KW-0798">TonB box</keyword>
<proteinExistence type="inferred from homology"/>
<reference evidence="12 13" key="1">
    <citation type="submission" date="2016-10" db="EMBL/GenBank/DDBJ databases">
        <authorList>
            <person name="de Groot N.N."/>
        </authorList>
    </citation>
    <scope>NUCLEOTIDE SEQUENCE [LARGE SCALE GENOMIC DNA]</scope>
    <source>
        <strain evidence="12 13">RK1</strain>
    </source>
</reference>
<dbReference type="InterPro" id="IPR008969">
    <property type="entry name" value="CarboxyPept-like_regulatory"/>
</dbReference>
<dbReference type="Pfam" id="PF07715">
    <property type="entry name" value="Plug"/>
    <property type="match status" value="1"/>
</dbReference>
<evidence type="ECO:0000256" key="9">
    <source>
        <dbReference type="RuleBase" id="RU003357"/>
    </source>
</evidence>
<keyword evidence="13" id="KW-1185">Reference proteome</keyword>
<feature type="domain" description="TonB-dependent receptor plug" evidence="11">
    <location>
        <begin position="220"/>
        <end position="325"/>
    </location>
</feature>
<evidence type="ECO:0000256" key="8">
    <source>
        <dbReference type="PROSITE-ProRule" id="PRU01360"/>
    </source>
</evidence>
<dbReference type="InterPro" id="IPR036942">
    <property type="entry name" value="Beta-barrel_TonB_sf"/>
</dbReference>
<keyword evidence="2 8" id="KW-0813">Transport</keyword>
<protein>
    <submittedName>
        <fullName evidence="12">TonB-linked outer membrane protein, SusC/RagA family</fullName>
    </submittedName>
</protein>
<dbReference type="InterPro" id="IPR039426">
    <property type="entry name" value="TonB-dep_rcpt-like"/>
</dbReference>
<dbReference type="InterPro" id="IPR000531">
    <property type="entry name" value="Beta-barrel_TonB"/>
</dbReference>
<dbReference type="NCBIfam" id="TIGR04056">
    <property type="entry name" value="OMP_RagA_SusC"/>
    <property type="match status" value="1"/>
</dbReference>
<dbReference type="Proteomes" id="UP000198670">
    <property type="component" value="Unassembled WGS sequence"/>
</dbReference>
<dbReference type="InterPro" id="IPR023997">
    <property type="entry name" value="TonB-dep_OMP_SusC/RagA_CS"/>
</dbReference>
<dbReference type="EMBL" id="FOQO01000002">
    <property type="protein sequence ID" value="SFI05591.1"/>
    <property type="molecule type" value="Genomic_DNA"/>
</dbReference>
<dbReference type="AlphaFoldDB" id="A0A1I3F473"/>
<gene>
    <name evidence="12" type="ORF">SAMN05444682_102145</name>
</gene>
<evidence type="ECO:0000256" key="3">
    <source>
        <dbReference type="ARBA" id="ARBA00022452"/>
    </source>
</evidence>
<evidence type="ECO:0000256" key="4">
    <source>
        <dbReference type="ARBA" id="ARBA00022692"/>
    </source>
</evidence>
<evidence type="ECO:0000256" key="5">
    <source>
        <dbReference type="ARBA" id="ARBA00023077"/>
    </source>
</evidence>
<keyword evidence="7 8" id="KW-0998">Cell outer membrane</keyword>
<dbReference type="SUPFAM" id="SSF56935">
    <property type="entry name" value="Porins"/>
    <property type="match status" value="1"/>
</dbReference>
<dbReference type="InterPro" id="IPR012910">
    <property type="entry name" value="Plug_dom"/>
</dbReference>
<keyword evidence="6 8" id="KW-0472">Membrane</keyword>
<accession>A0A1I3F473</accession>
<name>A0A1I3F473_9SPHI</name>
<dbReference type="Gene3D" id="2.40.170.20">
    <property type="entry name" value="TonB-dependent receptor, beta-barrel domain"/>
    <property type="match status" value="1"/>
</dbReference>
<dbReference type="GO" id="GO:0009279">
    <property type="term" value="C:cell outer membrane"/>
    <property type="evidence" value="ECO:0007669"/>
    <property type="project" value="UniProtKB-SubCell"/>
</dbReference>
<evidence type="ECO:0000256" key="7">
    <source>
        <dbReference type="ARBA" id="ARBA00023237"/>
    </source>
</evidence>